<evidence type="ECO:0000256" key="7">
    <source>
        <dbReference type="ARBA" id="ARBA00023136"/>
    </source>
</evidence>
<comment type="function">
    <text evidence="9">Core subunit of the mitochondrial membrane respiratory chain NADH dehydrogenase (Complex I) which catalyzes electron transfer from NADH through the respiratory chain, using ubiquinone as an electron acceptor. Essential for the catalytic activity of complex I.</text>
</comment>
<evidence type="ECO:0000256" key="5">
    <source>
        <dbReference type="ARBA" id="ARBA00022692"/>
    </source>
</evidence>
<comment type="caution">
    <text evidence="10">The sequence shown here is derived from an EMBL/GenBank/DDBJ whole genome shotgun (WGS) entry which is preliminary data.</text>
</comment>
<dbReference type="VEuPathDB" id="FungiDB:TMP_tdefPYCC5710_22"/>
<dbReference type="InterPro" id="IPR038430">
    <property type="entry name" value="NDAH_ubi_oxred_su3_sf"/>
</dbReference>
<keyword evidence="7 9" id="KW-0472">Membrane</keyword>
<keyword evidence="9" id="KW-0249">Electron transport</keyword>
<dbReference type="OrthoDB" id="154075at2759"/>
<gene>
    <name evidence="10" type="primary">nad3</name>
</gene>
<keyword evidence="9 10" id="KW-0496">Mitochondrion</keyword>
<keyword evidence="10" id="KW-0255">Endonuclease</keyword>
<keyword evidence="4 9" id="KW-0813">Transport</keyword>
<keyword evidence="9" id="KW-0679">Respiratory chain</keyword>
<evidence type="ECO:0000313" key="10">
    <source>
        <dbReference type="EMBL" id="CCV02650.1"/>
    </source>
</evidence>
<evidence type="ECO:0000256" key="9">
    <source>
        <dbReference type="RuleBase" id="RU003640"/>
    </source>
</evidence>
<evidence type="ECO:0000256" key="3">
    <source>
        <dbReference type="ARBA" id="ARBA00021007"/>
    </source>
</evidence>
<keyword evidence="6 9" id="KW-1133">Transmembrane helix</keyword>
<dbReference type="InterPro" id="IPR000440">
    <property type="entry name" value="NADH_UbQ/plastoQ_OxRdtase_su3"/>
</dbReference>
<dbReference type="EMBL" id="CAUL01000006">
    <property type="protein sequence ID" value="CCV02650.1"/>
    <property type="molecule type" value="Genomic_DNA"/>
</dbReference>
<feature type="transmembrane region" description="Helical" evidence="9">
    <location>
        <begin position="96"/>
        <end position="116"/>
    </location>
</feature>
<evidence type="ECO:0000256" key="6">
    <source>
        <dbReference type="ARBA" id="ARBA00022989"/>
    </source>
</evidence>
<comment type="similarity">
    <text evidence="2 9">Belongs to the complex I subunit 3 family.</text>
</comment>
<dbReference type="STRING" id="1097556.M5EEZ2"/>
<comment type="subcellular location">
    <subcellularLocation>
        <location evidence="1">Membrane</location>
    </subcellularLocation>
    <subcellularLocation>
        <location evidence="9">Mitochondrion membrane</location>
        <topology evidence="9">Multi-pass membrane protein</topology>
    </subcellularLocation>
</comment>
<dbReference type="GO" id="GO:0004519">
    <property type="term" value="F:endonuclease activity"/>
    <property type="evidence" value="ECO:0007669"/>
    <property type="project" value="UniProtKB-KW"/>
</dbReference>
<accession>M5EEZ2</accession>
<keyword evidence="10" id="KW-0540">Nuclease</keyword>
<dbReference type="GO" id="GO:0008137">
    <property type="term" value="F:NADH dehydrogenase (ubiquinone) activity"/>
    <property type="evidence" value="ECO:0007669"/>
    <property type="project" value="UniProtKB-UniRule"/>
</dbReference>
<dbReference type="GO" id="GO:0030964">
    <property type="term" value="C:NADH dehydrogenase complex"/>
    <property type="evidence" value="ECO:0007669"/>
    <property type="project" value="TreeGrafter"/>
</dbReference>
<reference evidence="10" key="2">
    <citation type="submission" date="2013-02" db="EMBL/GenBank/DDBJ databases">
        <authorList>
            <person name="Cisse O."/>
        </authorList>
    </citation>
    <scope>NUCLEOTIDE SEQUENCE</scope>
    <source>
        <strain evidence="10">PYCC 5710</strain>
    </source>
</reference>
<comment type="catalytic activity">
    <reaction evidence="8 9">
        <text>a ubiquinone + NADH + 5 H(+)(in) = a ubiquinol + NAD(+) + 4 H(+)(out)</text>
        <dbReference type="Rhea" id="RHEA:29091"/>
        <dbReference type="Rhea" id="RHEA-COMP:9565"/>
        <dbReference type="Rhea" id="RHEA-COMP:9566"/>
        <dbReference type="ChEBI" id="CHEBI:15378"/>
        <dbReference type="ChEBI" id="CHEBI:16389"/>
        <dbReference type="ChEBI" id="CHEBI:17976"/>
        <dbReference type="ChEBI" id="CHEBI:57540"/>
        <dbReference type="ChEBI" id="CHEBI:57945"/>
        <dbReference type="EC" id="7.1.1.2"/>
    </reaction>
</comment>
<evidence type="ECO:0000256" key="8">
    <source>
        <dbReference type="ARBA" id="ARBA00049551"/>
    </source>
</evidence>
<evidence type="ECO:0000256" key="4">
    <source>
        <dbReference type="ARBA" id="ARBA00022448"/>
    </source>
</evidence>
<sequence length="174" mass="19761">QFKFFNINFNCFNFILCIETYFNIKQCTYYGIKFILLIVMATINTLSVLFILVPILGALLLVLNLLLAVHNPDNQKIQSFECGFSAFSQTRSRFSVAFYLVGILFLLFDLEIILIFPYAVSAYNNEAYGLWMVVIFILILTLGFVFEFGKGALKISTVESDSNSASSSKNDYII</sequence>
<protein>
    <recommendedName>
        <fullName evidence="3 9">NADH-ubiquinone oxidoreductase chain 3</fullName>
        <ecNumber evidence="9">7.1.1.2</ecNumber>
    </recommendedName>
</protein>
<dbReference type="GO" id="GO:0031966">
    <property type="term" value="C:mitochondrial membrane"/>
    <property type="evidence" value="ECO:0007669"/>
    <property type="project" value="UniProtKB-SubCell"/>
</dbReference>
<dbReference type="Gene3D" id="1.20.58.1610">
    <property type="entry name" value="NADH:ubiquinone/plastoquinone oxidoreductase, chain 3"/>
    <property type="match status" value="1"/>
</dbReference>
<keyword evidence="9" id="KW-0520">NAD</keyword>
<feature type="transmembrane region" description="Helical" evidence="9">
    <location>
        <begin position="34"/>
        <end position="67"/>
    </location>
</feature>
<keyword evidence="5 9" id="KW-0812">Transmembrane</keyword>
<keyword evidence="9 10" id="KW-0830">Ubiquinone</keyword>
<dbReference type="AlphaFoldDB" id="M5EEZ2"/>
<dbReference type="EC" id="7.1.1.2" evidence="9"/>
<name>M5EEZ2_TAPDE</name>
<geneLocation type="mitochondrion" evidence="10"/>
<evidence type="ECO:0000256" key="1">
    <source>
        <dbReference type="ARBA" id="ARBA00004370"/>
    </source>
</evidence>
<dbReference type="Pfam" id="PF00507">
    <property type="entry name" value="Oxidored_q4"/>
    <property type="match status" value="1"/>
</dbReference>
<keyword evidence="10" id="KW-0378">Hydrolase</keyword>
<dbReference type="PANTHER" id="PTHR11058:SF9">
    <property type="entry name" value="NADH-UBIQUINONE OXIDOREDUCTASE CHAIN 3"/>
    <property type="match status" value="1"/>
</dbReference>
<reference evidence="10" key="1">
    <citation type="journal article" date="2013" name="MBio">
        <title>Genome sequencing of the plant pathogen Taphrina deformans, the causal agent of peach leaf curl .</title>
        <authorList>
            <person name="Cisse O.H."/>
            <person name="Almeida J.M.G.C.F."/>
            <person name="Fonseca A."/>
            <person name="Kumar A.A."/>
            <person name="Salojarvi J."/>
            <person name="Overmyer K."/>
            <person name="Hauser P.M."/>
            <person name="Pagni M."/>
        </authorList>
    </citation>
    <scope>NUCLEOTIDE SEQUENCE</scope>
    <source>
        <strain evidence="10">PYCC 5710</strain>
    </source>
</reference>
<organism evidence="10">
    <name type="scientific">Taphrina deformans (strain PYCC 5710 / ATCC 11124 / CBS 356.35 / IMI 108563 / JCM 9778 / NBRC 8474)</name>
    <name type="common">Peach leaf curl fungus</name>
    <name type="synonym">Lalaria deformans</name>
    <dbReference type="NCBI Taxonomy" id="1097556"/>
    <lineage>
        <taxon>Eukaryota</taxon>
        <taxon>Fungi</taxon>
        <taxon>Dikarya</taxon>
        <taxon>Ascomycota</taxon>
        <taxon>Taphrinomycotina</taxon>
        <taxon>Taphrinomycetes</taxon>
        <taxon>Taphrinales</taxon>
        <taxon>Taphrinaceae</taxon>
        <taxon>Taphrina</taxon>
    </lineage>
</organism>
<proteinExistence type="inferred from homology"/>
<dbReference type="PANTHER" id="PTHR11058">
    <property type="entry name" value="NADH-UBIQUINONE OXIDOREDUCTASE CHAIN 3"/>
    <property type="match status" value="1"/>
</dbReference>
<keyword evidence="9" id="KW-1278">Translocase</keyword>
<feature type="non-terminal residue" evidence="10">
    <location>
        <position position="1"/>
    </location>
</feature>
<evidence type="ECO:0000256" key="2">
    <source>
        <dbReference type="ARBA" id="ARBA00008472"/>
    </source>
</evidence>
<feature type="transmembrane region" description="Helical" evidence="9">
    <location>
        <begin position="128"/>
        <end position="146"/>
    </location>
</feature>